<organism evidence="9 10">
    <name type="scientific">Candidatus Gottesmanbacteria bacterium RIFCSPHIGHO2_02_FULL_40_13</name>
    <dbReference type="NCBI Taxonomy" id="1798384"/>
    <lineage>
        <taxon>Bacteria</taxon>
        <taxon>Candidatus Gottesmaniibacteriota</taxon>
    </lineage>
</organism>
<sequence length="130" mass="15141">MNITVDTDILIDFSLDKDKILTELFVRQSRKEVNLKINPIIIAEFLTDQNLKSNKTKEEKAFQLLHYFECIDITTKEGMLAARLLREKRIPFLPDALIAASCILNDFQLATRNQKHFRKVPKLQFYSPDA</sequence>
<dbReference type="InterPro" id="IPR029060">
    <property type="entry name" value="PIN-like_dom_sf"/>
</dbReference>
<keyword evidence="3" id="KW-0540">Nuclease</keyword>
<protein>
    <recommendedName>
        <fullName evidence="8">PIN domain-containing protein</fullName>
    </recommendedName>
</protein>
<dbReference type="SUPFAM" id="SSF88723">
    <property type="entry name" value="PIN domain-like"/>
    <property type="match status" value="1"/>
</dbReference>
<evidence type="ECO:0000313" key="9">
    <source>
        <dbReference type="EMBL" id="OGG20946.1"/>
    </source>
</evidence>
<accession>A0A1F6A8N8</accession>
<dbReference type="AlphaFoldDB" id="A0A1F6A8N8"/>
<dbReference type="InterPro" id="IPR050556">
    <property type="entry name" value="Type_II_TA_system_RNase"/>
</dbReference>
<dbReference type="EMBL" id="MFJN01000033">
    <property type="protein sequence ID" value="OGG20946.1"/>
    <property type="molecule type" value="Genomic_DNA"/>
</dbReference>
<evidence type="ECO:0000256" key="3">
    <source>
        <dbReference type="ARBA" id="ARBA00022722"/>
    </source>
</evidence>
<evidence type="ECO:0000256" key="4">
    <source>
        <dbReference type="ARBA" id="ARBA00022723"/>
    </source>
</evidence>
<keyword evidence="6" id="KW-0460">Magnesium</keyword>
<comment type="cofactor">
    <cofactor evidence="1">
        <name>Mg(2+)</name>
        <dbReference type="ChEBI" id="CHEBI:18420"/>
    </cofactor>
</comment>
<dbReference type="GO" id="GO:0016787">
    <property type="term" value="F:hydrolase activity"/>
    <property type="evidence" value="ECO:0007669"/>
    <property type="project" value="UniProtKB-KW"/>
</dbReference>
<dbReference type="GO" id="GO:0046872">
    <property type="term" value="F:metal ion binding"/>
    <property type="evidence" value="ECO:0007669"/>
    <property type="project" value="UniProtKB-KW"/>
</dbReference>
<dbReference type="PANTHER" id="PTHR33653:SF1">
    <property type="entry name" value="RIBONUCLEASE VAPC2"/>
    <property type="match status" value="1"/>
</dbReference>
<evidence type="ECO:0000256" key="2">
    <source>
        <dbReference type="ARBA" id="ARBA00022649"/>
    </source>
</evidence>
<comment type="caution">
    <text evidence="9">The sequence shown here is derived from an EMBL/GenBank/DDBJ whole genome shotgun (WGS) entry which is preliminary data.</text>
</comment>
<feature type="domain" description="PIN" evidence="8">
    <location>
        <begin position="3"/>
        <end position="122"/>
    </location>
</feature>
<keyword evidence="4" id="KW-0479">Metal-binding</keyword>
<evidence type="ECO:0000256" key="1">
    <source>
        <dbReference type="ARBA" id="ARBA00001946"/>
    </source>
</evidence>
<gene>
    <name evidence="9" type="ORF">A3D03_04290</name>
</gene>
<keyword evidence="2" id="KW-1277">Toxin-antitoxin system</keyword>
<proteinExistence type="inferred from homology"/>
<comment type="similarity">
    <text evidence="7">Belongs to the PINc/VapC protein family.</text>
</comment>
<dbReference type="Pfam" id="PF01850">
    <property type="entry name" value="PIN"/>
    <property type="match status" value="1"/>
</dbReference>
<evidence type="ECO:0000256" key="5">
    <source>
        <dbReference type="ARBA" id="ARBA00022801"/>
    </source>
</evidence>
<evidence type="ECO:0000259" key="8">
    <source>
        <dbReference type="Pfam" id="PF01850"/>
    </source>
</evidence>
<evidence type="ECO:0000313" key="10">
    <source>
        <dbReference type="Proteomes" id="UP000177092"/>
    </source>
</evidence>
<dbReference type="GO" id="GO:0004518">
    <property type="term" value="F:nuclease activity"/>
    <property type="evidence" value="ECO:0007669"/>
    <property type="project" value="UniProtKB-KW"/>
</dbReference>
<dbReference type="Proteomes" id="UP000177092">
    <property type="component" value="Unassembled WGS sequence"/>
</dbReference>
<name>A0A1F6A8N8_9BACT</name>
<dbReference type="Gene3D" id="3.40.50.1010">
    <property type="entry name" value="5'-nuclease"/>
    <property type="match status" value="1"/>
</dbReference>
<reference evidence="9 10" key="1">
    <citation type="journal article" date="2016" name="Nat. Commun.">
        <title>Thousands of microbial genomes shed light on interconnected biogeochemical processes in an aquifer system.</title>
        <authorList>
            <person name="Anantharaman K."/>
            <person name="Brown C.T."/>
            <person name="Hug L.A."/>
            <person name="Sharon I."/>
            <person name="Castelle C.J."/>
            <person name="Probst A.J."/>
            <person name="Thomas B.C."/>
            <person name="Singh A."/>
            <person name="Wilkins M.J."/>
            <person name="Karaoz U."/>
            <person name="Brodie E.L."/>
            <person name="Williams K.H."/>
            <person name="Hubbard S.S."/>
            <person name="Banfield J.F."/>
        </authorList>
    </citation>
    <scope>NUCLEOTIDE SEQUENCE [LARGE SCALE GENOMIC DNA]</scope>
</reference>
<dbReference type="InterPro" id="IPR002716">
    <property type="entry name" value="PIN_dom"/>
</dbReference>
<evidence type="ECO:0000256" key="6">
    <source>
        <dbReference type="ARBA" id="ARBA00022842"/>
    </source>
</evidence>
<evidence type="ECO:0000256" key="7">
    <source>
        <dbReference type="ARBA" id="ARBA00038093"/>
    </source>
</evidence>
<keyword evidence="5" id="KW-0378">Hydrolase</keyword>
<dbReference type="PANTHER" id="PTHR33653">
    <property type="entry name" value="RIBONUCLEASE VAPC2"/>
    <property type="match status" value="1"/>
</dbReference>